<feature type="signal peptide" evidence="1">
    <location>
        <begin position="1"/>
        <end position="28"/>
    </location>
</feature>
<reference evidence="2 3" key="1">
    <citation type="submission" date="2021-06" db="EMBL/GenBank/DDBJ databases">
        <title>Chromosome-level genome assembly of the red-tail catfish (Hemibagrus wyckioides).</title>
        <authorList>
            <person name="Shao F."/>
        </authorList>
    </citation>
    <scope>NUCLEOTIDE SEQUENCE [LARGE SCALE GENOMIC DNA]</scope>
    <source>
        <strain evidence="2">EC202008001</strain>
        <tissue evidence="2">Blood</tissue>
    </source>
</reference>
<dbReference type="EMBL" id="JAHKSW010000009">
    <property type="protein sequence ID" value="KAG7328517.1"/>
    <property type="molecule type" value="Genomic_DNA"/>
</dbReference>
<proteinExistence type="predicted"/>
<evidence type="ECO:0000313" key="3">
    <source>
        <dbReference type="Proteomes" id="UP000824219"/>
    </source>
</evidence>
<dbReference type="AlphaFoldDB" id="A0A9D3NX50"/>
<protein>
    <recommendedName>
        <fullName evidence="4">Secreted protein</fullName>
    </recommendedName>
</protein>
<comment type="caution">
    <text evidence="2">The sequence shown here is derived from an EMBL/GenBank/DDBJ whole genome shotgun (WGS) entry which is preliminary data.</text>
</comment>
<gene>
    <name evidence="2" type="ORF">KOW79_008461</name>
</gene>
<evidence type="ECO:0000256" key="1">
    <source>
        <dbReference type="SAM" id="SignalP"/>
    </source>
</evidence>
<keyword evidence="3" id="KW-1185">Reference proteome</keyword>
<sequence length="81" mass="9157">MNRCFVEQIAFLSLINGRLMLAWSRVSALLPTLRVAFMCPTNEKNGCQQIFVLDLIRQGSSKVELSVGCEEIRGRRQRGEA</sequence>
<organism evidence="2 3">
    <name type="scientific">Hemibagrus wyckioides</name>
    <dbReference type="NCBI Taxonomy" id="337641"/>
    <lineage>
        <taxon>Eukaryota</taxon>
        <taxon>Metazoa</taxon>
        <taxon>Chordata</taxon>
        <taxon>Craniata</taxon>
        <taxon>Vertebrata</taxon>
        <taxon>Euteleostomi</taxon>
        <taxon>Actinopterygii</taxon>
        <taxon>Neopterygii</taxon>
        <taxon>Teleostei</taxon>
        <taxon>Ostariophysi</taxon>
        <taxon>Siluriformes</taxon>
        <taxon>Bagridae</taxon>
        <taxon>Hemibagrus</taxon>
    </lineage>
</organism>
<evidence type="ECO:0000313" key="2">
    <source>
        <dbReference type="EMBL" id="KAG7328517.1"/>
    </source>
</evidence>
<evidence type="ECO:0008006" key="4">
    <source>
        <dbReference type="Google" id="ProtNLM"/>
    </source>
</evidence>
<feature type="chain" id="PRO_5039226478" description="Secreted protein" evidence="1">
    <location>
        <begin position="29"/>
        <end position="81"/>
    </location>
</feature>
<dbReference type="Proteomes" id="UP000824219">
    <property type="component" value="Linkage Group LG09"/>
</dbReference>
<name>A0A9D3NX50_9TELE</name>
<keyword evidence="1" id="KW-0732">Signal</keyword>
<accession>A0A9D3NX50</accession>